<dbReference type="InterPro" id="IPR012334">
    <property type="entry name" value="Pectin_lyas_fold"/>
</dbReference>
<evidence type="ECO:0008006" key="4">
    <source>
        <dbReference type="Google" id="ProtNLM"/>
    </source>
</evidence>
<keyword evidence="1" id="KW-0732">Signal</keyword>
<dbReference type="Proteomes" id="UP001431449">
    <property type="component" value="Unassembled WGS sequence"/>
</dbReference>
<dbReference type="Gene3D" id="2.160.20.10">
    <property type="entry name" value="Single-stranded right-handed beta-helix, Pectin lyase-like"/>
    <property type="match status" value="1"/>
</dbReference>
<accession>A0ABT0GDN5</accession>
<comment type="caution">
    <text evidence="2">The sequence shown here is derived from an EMBL/GenBank/DDBJ whole genome shotgun (WGS) entry which is preliminary data.</text>
</comment>
<feature type="chain" id="PRO_5046584514" description="Right handed beta helix region" evidence="1">
    <location>
        <begin position="27"/>
        <end position="578"/>
    </location>
</feature>
<keyword evidence="3" id="KW-1185">Reference proteome</keyword>
<dbReference type="EMBL" id="JALNMH010000001">
    <property type="protein sequence ID" value="MCK7592457.1"/>
    <property type="molecule type" value="Genomic_DNA"/>
</dbReference>
<gene>
    <name evidence="2" type="ORF">M0G41_02095</name>
</gene>
<dbReference type="SUPFAM" id="SSF51126">
    <property type="entry name" value="Pectin lyase-like"/>
    <property type="match status" value="1"/>
</dbReference>
<sequence length="578" mass="60971">MTHRSTLAAAAVLASLALTHAGSALAQTATTAGTARLPEPTLHHLSIEWPISGDSDNDGVVAVRFRQRGTTPWRVGMPLRRVPAGSNASTGNSWTNRHAGSLFGLQPGTTYQVELTLTDPDGGNSQQIVSASTRPVPQPGTGTLRNATPATLNSVLNQSQPGDIVQLAAGSYAGFTLSRDGSAGNPLTLRGLPGAVISGELGLFSRRHVILQTLTVNGRIRFNGSDDISIIDSMINASPSQFNGDGIVCFTRCARAYIANNTVIGTTTWAQSSFGVSGNNRGEGIAVNGPGHVIIGNTVRGFRDGISFLEDSEADDQYSIDVLDNLISESADDGIEADSCFHNCRIIGNRLTNSFIAFSSQPSLGGPTYFIRNVAYNVVHVPFKLYRGSVGDVLLHNTIVKTGDGFNSYPGSGEFTIRRAYARNNLFLGGEPGTYAGFSSGSGRVVDIVDLQTSTSSFDYNGYGTTRSDFRGRLGGNSFTSLASLRSNTSEANGQQVDMAIFESAVAFPQNPLVQYAPVTLTLADDARAVDQGVVIPNINDDFNGTGPDLGAFERAAAVPPGRIYCDGFEETPCLSVP</sequence>
<evidence type="ECO:0000256" key="1">
    <source>
        <dbReference type="SAM" id="SignalP"/>
    </source>
</evidence>
<evidence type="ECO:0000313" key="2">
    <source>
        <dbReference type="EMBL" id="MCK7592457.1"/>
    </source>
</evidence>
<dbReference type="InterPro" id="IPR011050">
    <property type="entry name" value="Pectin_lyase_fold/virulence"/>
</dbReference>
<reference evidence="2" key="1">
    <citation type="submission" date="2022-04" db="EMBL/GenBank/DDBJ databases">
        <title>Lysobacter sp. CAU 1642 isolated from sea sand.</title>
        <authorList>
            <person name="Kim W."/>
        </authorList>
    </citation>
    <scope>NUCLEOTIDE SEQUENCE</scope>
    <source>
        <strain evidence="2">CAU 1642</strain>
    </source>
</reference>
<evidence type="ECO:0000313" key="3">
    <source>
        <dbReference type="Proteomes" id="UP001431449"/>
    </source>
</evidence>
<dbReference type="RefSeq" id="WP_248204638.1">
    <property type="nucleotide sequence ID" value="NZ_JALNMH010000001.1"/>
</dbReference>
<proteinExistence type="predicted"/>
<name>A0ABT0GDN5_9GAMM</name>
<feature type="signal peptide" evidence="1">
    <location>
        <begin position="1"/>
        <end position="26"/>
    </location>
</feature>
<protein>
    <recommendedName>
        <fullName evidence="4">Right handed beta helix region</fullName>
    </recommendedName>
</protein>
<organism evidence="2 3">
    <name type="scientific">Pseudomarimonas salicorniae</name>
    <dbReference type="NCBI Taxonomy" id="2933270"/>
    <lineage>
        <taxon>Bacteria</taxon>
        <taxon>Pseudomonadati</taxon>
        <taxon>Pseudomonadota</taxon>
        <taxon>Gammaproteobacteria</taxon>
        <taxon>Lysobacterales</taxon>
        <taxon>Lysobacteraceae</taxon>
        <taxon>Pseudomarimonas</taxon>
    </lineage>
</organism>